<dbReference type="InterPro" id="IPR052072">
    <property type="entry name" value="Vascular_dev_regulator"/>
</dbReference>
<reference evidence="2" key="5">
    <citation type="journal article" date="2021" name="G3 (Bethesda)">
        <title>Aegilops tauschii genome assembly Aet v5.0 features greater sequence contiguity and improved annotation.</title>
        <authorList>
            <person name="Wang L."/>
            <person name="Zhu T."/>
            <person name="Rodriguez J.C."/>
            <person name="Deal K.R."/>
            <person name="Dubcovsky J."/>
            <person name="McGuire P.E."/>
            <person name="Lux T."/>
            <person name="Spannagl M."/>
            <person name="Mayer K.F.X."/>
            <person name="Baldrich P."/>
            <person name="Meyers B.C."/>
            <person name="Huo N."/>
            <person name="Gu Y.Q."/>
            <person name="Zhou H."/>
            <person name="Devos K.M."/>
            <person name="Bennetzen J.L."/>
            <person name="Unver T."/>
            <person name="Budak H."/>
            <person name="Gulick P.J."/>
            <person name="Galiba G."/>
            <person name="Kalapos B."/>
            <person name="Nelson D.R."/>
            <person name="Li P."/>
            <person name="You F.M."/>
            <person name="Luo M.C."/>
            <person name="Dvorak J."/>
        </authorList>
    </citation>
    <scope>NUCLEOTIDE SEQUENCE [LARGE SCALE GENOMIC DNA]</scope>
    <source>
        <strain evidence="2">cv. AL8/78</strain>
    </source>
</reference>
<keyword evidence="3" id="KW-1185">Reference proteome</keyword>
<dbReference type="Gramene" id="AET1Gv20455100.14">
    <property type="protein sequence ID" value="AET1Gv20455100.14"/>
    <property type="gene ID" value="AET1Gv20455100"/>
</dbReference>
<reference evidence="3" key="1">
    <citation type="journal article" date="2014" name="Science">
        <title>Ancient hybridizations among the ancestral genomes of bread wheat.</title>
        <authorList>
            <consortium name="International Wheat Genome Sequencing Consortium,"/>
            <person name="Marcussen T."/>
            <person name="Sandve S.R."/>
            <person name="Heier L."/>
            <person name="Spannagl M."/>
            <person name="Pfeifer M."/>
            <person name="Jakobsen K.S."/>
            <person name="Wulff B.B."/>
            <person name="Steuernagel B."/>
            <person name="Mayer K.F."/>
            <person name="Olsen O.A."/>
        </authorList>
    </citation>
    <scope>NUCLEOTIDE SEQUENCE [LARGE SCALE GENOMIC DNA]</scope>
    <source>
        <strain evidence="3">cv. AL8/78</strain>
    </source>
</reference>
<dbReference type="EnsemblPlants" id="AET1Gv20455100.14">
    <property type="protein sequence ID" value="AET1Gv20455100.14"/>
    <property type="gene ID" value="AET1Gv20455100"/>
</dbReference>
<dbReference type="PROSITE" id="PS51126">
    <property type="entry name" value="DILUTE"/>
    <property type="match status" value="1"/>
</dbReference>
<evidence type="ECO:0000313" key="2">
    <source>
        <dbReference type="EnsemblPlants" id="AET1Gv20455100.14"/>
    </source>
</evidence>
<dbReference type="Pfam" id="PF01843">
    <property type="entry name" value="DIL"/>
    <property type="match status" value="1"/>
</dbReference>
<accession>A0A452YL22</accession>
<sequence>VFRTSNITVDMDLVRQIEAKYPAFLFKQQLTAFVEGLYGMIRDNVKKELSALLLHAIQVPRIMKASMVRRSFGSSSLRGRSFSNQGSYWLAIVDNLNELLNILRENCVPAIFIRKIFTQIFSFINAQLFNSLLVRHECCSFSNGEYVKQGLAQLEVWCGEVKPEYAGSALHELRHIRQAVGFLLHMAYQMVKLLRELKSGHC</sequence>
<dbReference type="SMART" id="SM01132">
    <property type="entry name" value="DIL"/>
    <property type="match status" value="1"/>
</dbReference>
<dbReference type="Proteomes" id="UP000015105">
    <property type="component" value="Chromosome 1D"/>
</dbReference>
<evidence type="ECO:0000259" key="1">
    <source>
        <dbReference type="PROSITE" id="PS51126"/>
    </source>
</evidence>
<reference evidence="2" key="3">
    <citation type="journal article" date="2017" name="Nature">
        <title>Genome sequence of the progenitor of the wheat D genome Aegilops tauschii.</title>
        <authorList>
            <person name="Luo M.C."/>
            <person name="Gu Y.Q."/>
            <person name="Puiu D."/>
            <person name="Wang H."/>
            <person name="Twardziok S.O."/>
            <person name="Deal K.R."/>
            <person name="Huo N."/>
            <person name="Zhu T."/>
            <person name="Wang L."/>
            <person name="Wang Y."/>
            <person name="McGuire P.E."/>
            <person name="Liu S."/>
            <person name="Long H."/>
            <person name="Ramasamy R.K."/>
            <person name="Rodriguez J.C."/>
            <person name="Van S.L."/>
            <person name="Yuan L."/>
            <person name="Wang Z."/>
            <person name="Xia Z."/>
            <person name="Xiao L."/>
            <person name="Anderson O.D."/>
            <person name="Ouyang S."/>
            <person name="Liang Y."/>
            <person name="Zimin A.V."/>
            <person name="Pertea G."/>
            <person name="Qi P."/>
            <person name="Bennetzen J.L."/>
            <person name="Dai X."/>
            <person name="Dawson M.W."/>
            <person name="Muller H.G."/>
            <person name="Kugler K."/>
            <person name="Rivarola-Duarte L."/>
            <person name="Spannagl M."/>
            <person name="Mayer K.F.X."/>
            <person name="Lu F.H."/>
            <person name="Bevan M.W."/>
            <person name="Leroy P."/>
            <person name="Li P."/>
            <person name="You F.M."/>
            <person name="Sun Q."/>
            <person name="Liu Z."/>
            <person name="Lyons E."/>
            <person name="Wicker T."/>
            <person name="Salzberg S.L."/>
            <person name="Devos K.M."/>
            <person name="Dvorak J."/>
        </authorList>
    </citation>
    <scope>NUCLEOTIDE SEQUENCE [LARGE SCALE GENOMIC DNA]</scope>
    <source>
        <strain evidence="2">cv. AL8/78</strain>
    </source>
</reference>
<organism evidence="2 3">
    <name type="scientific">Aegilops tauschii subsp. strangulata</name>
    <name type="common">Goatgrass</name>
    <dbReference type="NCBI Taxonomy" id="200361"/>
    <lineage>
        <taxon>Eukaryota</taxon>
        <taxon>Viridiplantae</taxon>
        <taxon>Streptophyta</taxon>
        <taxon>Embryophyta</taxon>
        <taxon>Tracheophyta</taxon>
        <taxon>Spermatophyta</taxon>
        <taxon>Magnoliopsida</taxon>
        <taxon>Liliopsida</taxon>
        <taxon>Poales</taxon>
        <taxon>Poaceae</taxon>
        <taxon>BOP clade</taxon>
        <taxon>Pooideae</taxon>
        <taxon>Triticodae</taxon>
        <taxon>Triticeae</taxon>
        <taxon>Triticinae</taxon>
        <taxon>Aegilops</taxon>
    </lineage>
</organism>
<reference evidence="3" key="2">
    <citation type="journal article" date="2017" name="Nat. Plants">
        <title>The Aegilops tauschii genome reveals multiple impacts of transposons.</title>
        <authorList>
            <person name="Zhao G."/>
            <person name="Zou C."/>
            <person name="Li K."/>
            <person name="Wang K."/>
            <person name="Li T."/>
            <person name="Gao L."/>
            <person name="Zhang X."/>
            <person name="Wang H."/>
            <person name="Yang Z."/>
            <person name="Liu X."/>
            <person name="Jiang W."/>
            <person name="Mao L."/>
            <person name="Kong X."/>
            <person name="Jiao Y."/>
            <person name="Jia J."/>
        </authorList>
    </citation>
    <scope>NUCLEOTIDE SEQUENCE [LARGE SCALE GENOMIC DNA]</scope>
    <source>
        <strain evidence="3">cv. AL8/78</strain>
    </source>
</reference>
<dbReference type="InterPro" id="IPR002710">
    <property type="entry name" value="Dilute_dom"/>
</dbReference>
<proteinExistence type="predicted"/>
<evidence type="ECO:0000313" key="3">
    <source>
        <dbReference type="Proteomes" id="UP000015105"/>
    </source>
</evidence>
<dbReference type="PANTHER" id="PTHR16027">
    <property type="entry name" value="DILUTE DOMAIN-CONTAINING PROTEIN YPR089W"/>
    <property type="match status" value="1"/>
</dbReference>
<feature type="domain" description="Dilute" evidence="1">
    <location>
        <begin position="1"/>
        <end position="202"/>
    </location>
</feature>
<name>A0A452YL22_AEGTS</name>
<reference evidence="2" key="4">
    <citation type="submission" date="2019-03" db="UniProtKB">
        <authorList>
            <consortium name="EnsemblPlants"/>
        </authorList>
    </citation>
    <scope>IDENTIFICATION</scope>
</reference>
<dbReference type="AlphaFoldDB" id="A0A452YL22"/>
<dbReference type="PANTHER" id="PTHR16027:SF6">
    <property type="entry name" value="DILUTE DOMAIN-CONTAINING PROTEIN"/>
    <property type="match status" value="1"/>
</dbReference>
<protein>
    <recommendedName>
        <fullName evidence="1">Dilute domain-containing protein</fullName>
    </recommendedName>
</protein>